<organism evidence="1 2">
    <name type="scientific">Zavarzinia compransoris</name>
    <dbReference type="NCBI Taxonomy" id="1264899"/>
    <lineage>
        <taxon>Bacteria</taxon>
        <taxon>Pseudomonadati</taxon>
        <taxon>Pseudomonadota</taxon>
        <taxon>Alphaproteobacteria</taxon>
        <taxon>Rhodospirillales</taxon>
        <taxon>Zavarziniaceae</taxon>
        <taxon>Zavarzinia</taxon>
    </lineage>
</organism>
<evidence type="ECO:0000313" key="2">
    <source>
        <dbReference type="Proteomes" id="UP000246077"/>
    </source>
</evidence>
<dbReference type="SUPFAM" id="SSF53756">
    <property type="entry name" value="UDP-Glycosyltransferase/glycogen phosphorylase"/>
    <property type="match status" value="1"/>
</dbReference>
<accession>A0A317E6T1</accession>
<dbReference type="AlphaFoldDB" id="A0A317E6T1"/>
<gene>
    <name evidence="1" type="ORF">DKG75_08350</name>
</gene>
<proteinExistence type="predicted"/>
<dbReference type="InterPro" id="IPR024078">
    <property type="entry name" value="LmbE-like_dom_sf"/>
</dbReference>
<dbReference type="Pfam" id="PF13692">
    <property type="entry name" value="Glyco_trans_1_4"/>
    <property type="match status" value="1"/>
</dbReference>
<evidence type="ECO:0000313" key="1">
    <source>
        <dbReference type="EMBL" id="PWR21980.1"/>
    </source>
</evidence>
<evidence type="ECO:0008006" key="3">
    <source>
        <dbReference type="Google" id="ProtNLM"/>
    </source>
</evidence>
<comment type="caution">
    <text evidence="1">The sequence shown here is derived from an EMBL/GenBank/DDBJ whole genome shotgun (WGS) entry which is preliminary data.</text>
</comment>
<name>A0A317E6T1_9PROT</name>
<dbReference type="SUPFAM" id="SSF102588">
    <property type="entry name" value="LmbE-like"/>
    <property type="match status" value="1"/>
</dbReference>
<dbReference type="Gene3D" id="3.40.50.10320">
    <property type="entry name" value="LmbE-like"/>
    <property type="match status" value="1"/>
</dbReference>
<dbReference type="Proteomes" id="UP000246077">
    <property type="component" value="Unassembled WGS sequence"/>
</dbReference>
<keyword evidence="2" id="KW-1185">Reference proteome</keyword>
<dbReference type="EMBL" id="QGLF01000002">
    <property type="protein sequence ID" value="PWR21980.1"/>
    <property type="molecule type" value="Genomic_DNA"/>
</dbReference>
<reference evidence="2" key="1">
    <citation type="submission" date="2018-05" db="EMBL/GenBank/DDBJ databases">
        <title>Zavarzinia sp. HR-AS.</title>
        <authorList>
            <person name="Lee Y."/>
            <person name="Jeon C.O."/>
        </authorList>
    </citation>
    <scope>NUCLEOTIDE SEQUENCE [LARGE SCALE GENOMIC DNA]</scope>
    <source>
        <strain evidence="2">DSM 1231</strain>
    </source>
</reference>
<protein>
    <recommendedName>
        <fullName evidence="3">Glycosyl transferase family 1 domain-containing protein</fullName>
    </recommendedName>
</protein>
<dbReference type="OrthoDB" id="9807414at2"/>
<dbReference type="InterPro" id="IPR003737">
    <property type="entry name" value="GlcNAc_PI_deacetylase-related"/>
</dbReference>
<dbReference type="RefSeq" id="WP_109920625.1">
    <property type="nucleotide sequence ID" value="NZ_QGLF01000002.1"/>
</dbReference>
<sequence length="641" mass="68243">MSPGPEGRRARAVYFDVDSFSFEGFSNGATIQYREMLRRFQARGLDAAVVTVGQAAASPWAAEGTEAPAPRWHFDQGIAIGEYLLPADPATDPALYRRTIAGAVAAAAPDLAIVHTPPARLEEAELALFEVLAGTRAARLCFVPDSHFPAPGRTPPAMLARLAAALRAFTLVAPSRFIAEAVSAAGLGPCRVFANVFDRQAILARGRAGEFVTFINPHPMKGVEIFLDIARRLPHRRFQVIRTWPYPPVFTCDLPNVEVRPFSPAVAEVWRRAAVLIVPSLCPEGFGRIIVEAQLNGIPVIAHAGGGVPEAAGSDAFLIPPPATRGDPVFPEISAAERARSVAAFCTHIEAVFAGAGNRAAARAHARRWLRRGERDTARLVAPFARPGNRPPSLLVLAPHPDDAAFSVGGLVRAWRGPKTVLTVFGRSNFTRAGGFTAAEPVSHCRRQEDEAYCRRVGASLDALDLPEASLRRAPDWAAIFGRQPERYGACDRAARDALDARLGAVLATPPDLVLVPAALGDHADHLLVRDAALAGLRETGACFAFYEDLPYAADLAAPEIREAIAGLTPAPAVVHVPLGAGLAAKLDDAACYASQVDATVLEALERHARRWPAPAERLWGEGPLASLIARGLAPDPAAAP</sequence>
<dbReference type="Gene3D" id="3.40.50.2000">
    <property type="entry name" value="Glycogen Phosphorylase B"/>
    <property type="match status" value="1"/>
</dbReference>
<dbReference type="Pfam" id="PF02585">
    <property type="entry name" value="PIG-L"/>
    <property type="match status" value="1"/>
</dbReference>